<organism evidence="3 4">
    <name type="scientific">Coleophoma crateriformis</name>
    <dbReference type="NCBI Taxonomy" id="565419"/>
    <lineage>
        <taxon>Eukaryota</taxon>
        <taxon>Fungi</taxon>
        <taxon>Dikarya</taxon>
        <taxon>Ascomycota</taxon>
        <taxon>Pezizomycotina</taxon>
        <taxon>Leotiomycetes</taxon>
        <taxon>Helotiales</taxon>
        <taxon>Dermateaceae</taxon>
        <taxon>Coleophoma</taxon>
    </lineage>
</organism>
<reference evidence="3 4" key="1">
    <citation type="journal article" date="2018" name="IMA Fungus">
        <title>IMA Genome-F 9: Draft genome sequence of Annulohypoxylon stygium, Aspergillus mulundensis, Berkeleyomyces basicola (syn. Thielaviopsis basicola), Ceratocystis smalleyi, two Cercospora beticola strains, Coleophoma cylindrospora, Fusarium fracticaudum, Phialophora cf. hyalina, and Morchella septimelata.</title>
        <authorList>
            <person name="Wingfield B.D."/>
            <person name="Bills G.F."/>
            <person name="Dong Y."/>
            <person name="Huang W."/>
            <person name="Nel W.J."/>
            <person name="Swalarsk-Parry B.S."/>
            <person name="Vaghefi N."/>
            <person name="Wilken P.M."/>
            <person name="An Z."/>
            <person name="de Beer Z.W."/>
            <person name="De Vos L."/>
            <person name="Chen L."/>
            <person name="Duong T.A."/>
            <person name="Gao Y."/>
            <person name="Hammerbacher A."/>
            <person name="Kikkert J.R."/>
            <person name="Li Y."/>
            <person name="Li H."/>
            <person name="Li K."/>
            <person name="Li Q."/>
            <person name="Liu X."/>
            <person name="Ma X."/>
            <person name="Naidoo K."/>
            <person name="Pethybridge S.J."/>
            <person name="Sun J."/>
            <person name="Steenkamp E.T."/>
            <person name="van der Nest M.A."/>
            <person name="van Wyk S."/>
            <person name="Wingfield M.J."/>
            <person name="Xiong C."/>
            <person name="Yue Q."/>
            <person name="Zhang X."/>
        </authorList>
    </citation>
    <scope>NUCLEOTIDE SEQUENCE [LARGE SCALE GENOMIC DNA]</scope>
    <source>
        <strain evidence="3 4">BP5796</strain>
    </source>
</reference>
<keyword evidence="4" id="KW-1185">Reference proteome</keyword>
<dbReference type="PANTHER" id="PTHR12149">
    <property type="entry name" value="FRUCTOSAMINE 3 KINASE-RELATED PROTEIN"/>
    <property type="match status" value="1"/>
</dbReference>
<name>A0A3D8QBN5_9HELO</name>
<dbReference type="Proteomes" id="UP000256328">
    <property type="component" value="Unassembled WGS sequence"/>
</dbReference>
<dbReference type="InterPro" id="IPR016477">
    <property type="entry name" value="Fructo-/Ketosamine-3-kinase"/>
</dbReference>
<dbReference type="SUPFAM" id="SSF56112">
    <property type="entry name" value="Protein kinase-like (PK-like)"/>
    <property type="match status" value="1"/>
</dbReference>
<dbReference type="OrthoDB" id="5772781at2759"/>
<dbReference type="Pfam" id="PF03881">
    <property type="entry name" value="Fructosamin_kin"/>
    <property type="match status" value="1"/>
</dbReference>
<dbReference type="InterPro" id="IPR011009">
    <property type="entry name" value="Kinase-like_dom_sf"/>
</dbReference>
<protein>
    <recommendedName>
        <fullName evidence="1">protein-ribulosamine 3-kinase</fullName>
        <ecNumber evidence="1">2.7.1.172</ecNumber>
    </recommendedName>
</protein>
<evidence type="ECO:0000256" key="1">
    <source>
        <dbReference type="ARBA" id="ARBA00011961"/>
    </source>
</evidence>
<evidence type="ECO:0000313" key="3">
    <source>
        <dbReference type="EMBL" id="RDW59060.1"/>
    </source>
</evidence>
<comment type="caution">
    <text evidence="3">The sequence shown here is derived from an EMBL/GenBank/DDBJ whole genome shotgun (WGS) entry which is preliminary data.</text>
</comment>
<evidence type="ECO:0000313" key="4">
    <source>
        <dbReference type="Proteomes" id="UP000256328"/>
    </source>
</evidence>
<dbReference type="EMBL" id="PDLN01000020">
    <property type="protein sequence ID" value="RDW59060.1"/>
    <property type="molecule type" value="Genomic_DNA"/>
</dbReference>
<dbReference type="PANTHER" id="PTHR12149:SF8">
    <property type="entry name" value="PROTEIN-RIBULOSAMINE 3-KINASE"/>
    <property type="match status" value="1"/>
</dbReference>
<accession>A0A3D8QBN5</accession>
<dbReference type="GO" id="GO:0102193">
    <property type="term" value="F:protein-ribulosamine 3-kinase activity"/>
    <property type="evidence" value="ECO:0007669"/>
    <property type="project" value="UniProtKB-EC"/>
</dbReference>
<gene>
    <name evidence="3" type="ORF">BP5796_11984</name>
</gene>
<sequence>MKDETNESATTYFILTTFVDFRHELPNAKELCSLLTSLHRSGSPDGKFGFLSPNSYDLLPLDSDFSWTAFFKRLLTAVFNHESQTNGQWQPDQQEAFETLVKHTLPKLLDSMESFTPSLCHGNLSKENIGTLLFTGAPVLFSPACIYAHNEYELGAWHRKMGKLDRSFFREYCRQFPPNEPAEQWEDRVRLYSIKFNLEYAINYPGASIRNM</sequence>
<proteinExistence type="predicted"/>
<dbReference type="AlphaFoldDB" id="A0A3D8QBN5"/>
<comment type="catalytic activity">
    <reaction evidence="2">
        <text>N(6)-D-ribulosyl-L-lysyl-[protein] + ATP = N(6)-(3-O-phospho-D-ribulosyl)-L-lysyl-[protein] + ADP + H(+)</text>
        <dbReference type="Rhea" id="RHEA:48432"/>
        <dbReference type="Rhea" id="RHEA-COMP:12103"/>
        <dbReference type="Rhea" id="RHEA-COMP:12104"/>
        <dbReference type="ChEBI" id="CHEBI:15378"/>
        <dbReference type="ChEBI" id="CHEBI:30616"/>
        <dbReference type="ChEBI" id="CHEBI:90418"/>
        <dbReference type="ChEBI" id="CHEBI:90420"/>
        <dbReference type="ChEBI" id="CHEBI:456216"/>
        <dbReference type="EC" id="2.7.1.172"/>
    </reaction>
    <physiologicalReaction direction="left-to-right" evidence="2">
        <dbReference type="Rhea" id="RHEA:48433"/>
    </physiologicalReaction>
</comment>
<dbReference type="Gene3D" id="3.90.1200.10">
    <property type="match status" value="1"/>
</dbReference>
<dbReference type="EC" id="2.7.1.172" evidence="1"/>
<evidence type="ECO:0000256" key="2">
    <source>
        <dbReference type="ARBA" id="ARBA00048655"/>
    </source>
</evidence>